<name>A0ABQ3UV18_9CHLR</name>
<organism evidence="2 3">
    <name type="scientific">Ktedonobacter robiniae</name>
    <dbReference type="NCBI Taxonomy" id="2778365"/>
    <lineage>
        <taxon>Bacteria</taxon>
        <taxon>Bacillati</taxon>
        <taxon>Chloroflexota</taxon>
        <taxon>Ktedonobacteria</taxon>
        <taxon>Ktedonobacterales</taxon>
        <taxon>Ktedonobacteraceae</taxon>
        <taxon>Ktedonobacter</taxon>
    </lineage>
</organism>
<proteinExistence type="predicted"/>
<feature type="region of interest" description="Disordered" evidence="1">
    <location>
        <begin position="108"/>
        <end position="153"/>
    </location>
</feature>
<gene>
    <name evidence="2" type="ORF">KSB_49070</name>
</gene>
<sequence length="153" mass="17220">MLTFSSPTPTLASEVGYALRQILTLHPTHPLTEVFSSVSEEGTVERTRLSEHMTTWSAHLRRPLSNPRIFLNKERTQACFYNAGRPMPSLEPLSRHGRICMRSYNAVERQRGDGKDSPASCLQSSPRNRNATRMRSRSGNRRGPGSTHRNTTA</sequence>
<feature type="compositionally biased region" description="Basic residues" evidence="1">
    <location>
        <begin position="130"/>
        <end position="140"/>
    </location>
</feature>
<reference evidence="2 3" key="1">
    <citation type="journal article" date="2021" name="Int. J. Syst. Evol. Microbiol.">
        <title>Reticulibacter mediterranei gen. nov., sp. nov., within the new family Reticulibacteraceae fam. nov., and Ktedonospora formicarum gen. nov., sp. nov., Ktedonobacter robiniae sp. nov., Dictyobacter formicarum sp. nov. and Dictyobacter arantiisoli sp. nov., belonging to the class Ktedonobacteria.</title>
        <authorList>
            <person name="Yabe S."/>
            <person name="Zheng Y."/>
            <person name="Wang C.M."/>
            <person name="Sakai Y."/>
            <person name="Abe K."/>
            <person name="Yokota A."/>
            <person name="Donadio S."/>
            <person name="Cavaletti L."/>
            <person name="Monciardini P."/>
        </authorList>
    </citation>
    <scope>NUCLEOTIDE SEQUENCE [LARGE SCALE GENOMIC DNA]</scope>
    <source>
        <strain evidence="2 3">SOSP1-30</strain>
    </source>
</reference>
<evidence type="ECO:0000256" key="1">
    <source>
        <dbReference type="SAM" id="MobiDB-lite"/>
    </source>
</evidence>
<dbReference type="EMBL" id="BNJG01000002">
    <property type="protein sequence ID" value="GHO56432.1"/>
    <property type="molecule type" value="Genomic_DNA"/>
</dbReference>
<accession>A0ABQ3UV18</accession>
<evidence type="ECO:0000313" key="3">
    <source>
        <dbReference type="Proteomes" id="UP000654345"/>
    </source>
</evidence>
<feature type="compositionally biased region" description="Polar residues" evidence="1">
    <location>
        <begin position="120"/>
        <end position="129"/>
    </location>
</feature>
<evidence type="ECO:0000313" key="2">
    <source>
        <dbReference type="EMBL" id="GHO56432.1"/>
    </source>
</evidence>
<dbReference type="Proteomes" id="UP000654345">
    <property type="component" value="Unassembled WGS sequence"/>
</dbReference>
<keyword evidence="3" id="KW-1185">Reference proteome</keyword>
<protein>
    <submittedName>
        <fullName evidence="2">Uncharacterized protein</fullName>
    </submittedName>
</protein>
<comment type="caution">
    <text evidence="2">The sequence shown here is derived from an EMBL/GenBank/DDBJ whole genome shotgun (WGS) entry which is preliminary data.</text>
</comment>